<evidence type="ECO:0000313" key="10">
    <source>
        <dbReference type="EMBL" id="CAF1230693.1"/>
    </source>
</evidence>
<evidence type="ECO:0000256" key="7">
    <source>
        <dbReference type="ARBA" id="ARBA00023224"/>
    </source>
</evidence>
<dbReference type="SUPFAM" id="SSF81321">
    <property type="entry name" value="Family A G protein-coupled receptor-like"/>
    <property type="match status" value="1"/>
</dbReference>
<evidence type="ECO:0000313" key="11">
    <source>
        <dbReference type="EMBL" id="CAF3669350.1"/>
    </source>
</evidence>
<evidence type="ECO:0000256" key="2">
    <source>
        <dbReference type="ARBA" id="ARBA00022692"/>
    </source>
</evidence>
<feature type="transmembrane region" description="Helical" evidence="8">
    <location>
        <begin position="17"/>
        <end position="41"/>
    </location>
</feature>
<dbReference type="Proteomes" id="UP000663823">
    <property type="component" value="Unassembled WGS sequence"/>
</dbReference>
<feature type="transmembrane region" description="Helical" evidence="8">
    <location>
        <begin position="96"/>
        <end position="114"/>
    </location>
</feature>
<accession>A0A814YHD3</accession>
<dbReference type="GO" id="GO:0005886">
    <property type="term" value="C:plasma membrane"/>
    <property type="evidence" value="ECO:0007669"/>
    <property type="project" value="TreeGrafter"/>
</dbReference>
<proteinExistence type="predicted"/>
<dbReference type="EMBL" id="CAJNOO010002051">
    <property type="protein sequence ID" value="CAF1230693.1"/>
    <property type="molecule type" value="Genomic_DNA"/>
</dbReference>
<comment type="subcellular location">
    <subcellularLocation>
        <location evidence="1">Membrane</location>
        <topology evidence="1">Multi-pass membrane protein</topology>
    </subcellularLocation>
</comment>
<dbReference type="InterPro" id="IPR017452">
    <property type="entry name" value="GPCR_Rhodpsn_7TM"/>
</dbReference>
<evidence type="ECO:0000313" key="12">
    <source>
        <dbReference type="Proteomes" id="UP000663882"/>
    </source>
</evidence>
<keyword evidence="5 8" id="KW-0472">Membrane</keyword>
<dbReference type="EMBL" id="CAJOAX010000945">
    <property type="protein sequence ID" value="CAF3669350.1"/>
    <property type="molecule type" value="Genomic_DNA"/>
</dbReference>
<sequence>MSNSIISLSLAFVTQQVIIYVGSFLFVAGLIGNSLTLVVLLSLRTFRQNSCAFYLSIMSIVNTFYLFIGLFTFIMINGFTINWLNMSLFYCKFRPFYVQFCILISFSCMCLATIDQFLATCSKIRWQQYCNIKLARYMLIGTAIISILHGIPSILYYGHIPSSMTNQSTCVITNTVFQTYFTVFQVPVLTSTLPVIIMIIFGILAYRNVQQIAYRTIPLIRRELDKQLTSMVLVQVFYDVIAVIPSAIVSIFIAIYNISNNSLMAAQWNRISTLAIIIYFFRLVVNMNYFKIIL</sequence>
<evidence type="ECO:0000256" key="6">
    <source>
        <dbReference type="ARBA" id="ARBA00023170"/>
    </source>
</evidence>
<feature type="transmembrane region" description="Helical" evidence="8">
    <location>
        <begin position="268"/>
        <end position="285"/>
    </location>
</feature>
<evidence type="ECO:0000256" key="5">
    <source>
        <dbReference type="ARBA" id="ARBA00023136"/>
    </source>
</evidence>
<dbReference type="Pfam" id="PF00001">
    <property type="entry name" value="7tm_1"/>
    <property type="match status" value="1"/>
</dbReference>
<feature type="transmembrane region" description="Helical" evidence="8">
    <location>
        <begin position="184"/>
        <end position="207"/>
    </location>
</feature>
<dbReference type="InterPro" id="IPR000276">
    <property type="entry name" value="GPCR_Rhodpsn"/>
</dbReference>
<dbReference type="PANTHER" id="PTHR24243">
    <property type="entry name" value="G-PROTEIN COUPLED RECEPTOR"/>
    <property type="match status" value="1"/>
</dbReference>
<name>A0A814YHD3_9BILA</name>
<comment type="caution">
    <text evidence="10">The sequence shown here is derived from an EMBL/GenBank/DDBJ whole genome shotgun (WGS) entry which is preliminary data.</text>
</comment>
<dbReference type="PROSITE" id="PS50262">
    <property type="entry name" value="G_PROTEIN_RECEP_F1_2"/>
    <property type="match status" value="1"/>
</dbReference>
<dbReference type="GO" id="GO:0004930">
    <property type="term" value="F:G protein-coupled receptor activity"/>
    <property type="evidence" value="ECO:0007669"/>
    <property type="project" value="UniProtKB-KW"/>
</dbReference>
<feature type="transmembrane region" description="Helical" evidence="8">
    <location>
        <begin position="134"/>
        <end position="157"/>
    </location>
</feature>
<organism evidence="10 12">
    <name type="scientific">Rotaria sordida</name>
    <dbReference type="NCBI Taxonomy" id="392033"/>
    <lineage>
        <taxon>Eukaryota</taxon>
        <taxon>Metazoa</taxon>
        <taxon>Spiralia</taxon>
        <taxon>Gnathifera</taxon>
        <taxon>Rotifera</taxon>
        <taxon>Eurotatoria</taxon>
        <taxon>Bdelloidea</taxon>
        <taxon>Philodinida</taxon>
        <taxon>Philodinidae</taxon>
        <taxon>Rotaria</taxon>
    </lineage>
</organism>
<reference evidence="10" key="1">
    <citation type="submission" date="2021-02" db="EMBL/GenBank/DDBJ databases">
        <authorList>
            <person name="Nowell W R."/>
        </authorList>
    </citation>
    <scope>NUCLEOTIDE SEQUENCE</scope>
</reference>
<feature type="transmembrane region" description="Helical" evidence="8">
    <location>
        <begin position="228"/>
        <end position="256"/>
    </location>
</feature>
<dbReference type="Proteomes" id="UP000663882">
    <property type="component" value="Unassembled WGS sequence"/>
</dbReference>
<keyword evidence="2 8" id="KW-0812">Transmembrane</keyword>
<keyword evidence="3 8" id="KW-1133">Transmembrane helix</keyword>
<keyword evidence="4" id="KW-0297">G-protein coupled receptor</keyword>
<evidence type="ECO:0000256" key="8">
    <source>
        <dbReference type="SAM" id="Phobius"/>
    </source>
</evidence>
<keyword evidence="7" id="KW-0807">Transducer</keyword>
<feature type="transmembrane region" description="Helical" evidence="8">
    <location>
        <begin position="53"/>
        <end position="76"/>
    </location>
</feature>
<evidence type="ECO:0000256" key="1">
    <source>
        <dbReference type="ARBA" id="ARBA00004141"/>
    </source>
</evidence>
<dbReference type="Gene3D" id="1.20.1070.10">
    <property type="entry name" value="Rhodopsin 7-helix transmembrane proteins"/>
    <property type="match status" value="1"/>
</dbReference>
<keyword evidence="6" id="KW-0675">Receptor</keyword>
<evidence type="ECO:0000259" key="9">
    <source>
        <dbReference type="PROSITE" id="PS50262"/>
    </source>
</evidence>
<protein>
    <recommendedName>
        <fullName evidence="9">G-protein coupled receptors family 1 profile domain-containing protein</fullName>
    </recommendedName>
</protein>
<dbReference type="PANTHER" id="PTHR24243:SF230">
    <property type="entry name" value="G-PROTEIN COUPLED RECEPTORS FAMILY 1 PROFILE DOMAIN-CONTAINING PROTEIN"/>
    <property type="match status" value="1"/>
</dbReference>
<dbReference type="OrthoDB" id="10006176at2759"/>
<gene>
    <name evidence="11" type="ORF">OTI717_LOCUS10455</name>
    <name evidence="10" type="ORF">RFH988_LOCUS26149</name>
</gene>
<evidence type="ECO:0000256" key="4">
    <source>
        <dbReference type="ARBA" id="ARBA00023040"/>
    </source>
</evidence>
<dbReference type="AlphaFoldDB" id="A0A814YHD3"/>
<evidence type="ECO:0000256" key="3">
    <source>
        <dbReference type="ARBA" id="ARBA00022989"/>
    </source>
</evidence>
<feature type="domain" description="G-protein coupled receptors family 1 profile" evidence="9">
    <location>
        <begin position="32"/>
        <end position="290"/>
    </location>
</feature>